<name>A0A075BSS4_9CAUD</name>
<keyword evidence="3" id="KW-1185">Reference proteome</keyword>
<protein>
    <submittedName>
        <fullName evidence="2">Uncharacterized protein</fullName>
    </submittedName>
</protein>
<dbReference type="GeneID" id="26643346"/>
<reference evidence="2 3" key="1">
    <citation type="submission" date="2013-07" db="EMBL/GenBank/DDBJ databases">
        <title>Sequencing and analysis of the complete genome of Microcystis aeruginosa phage MaMV-DC.</title>
        <authorList>
            <person name="Ou T."/>
            <person name="Li S.H."/>
            <person name="Zhang Q.Y."/>
        </authorList>
    </citation>
    <scope>NUCLEOTIDE SEQUENCE [LARGE SCALE GENOMIC DNA]</scope>
</reference>
<dbReference type="KEGG" id="vg:26643346"/>
<gene>
    <name evidence="2" type="ORF">MaMVDC_168</name>
</gene>
<dbReference type="EMBL" id="KF356199">
    <property type="protein sequence ID" value="AGR48733.1"/>
    <property type="molecule type" value="Genomic_DNA"/>
</dbReference>
<keyword evidence="1" id="KW-1133">Transmembrane helix</keyword>
<feature type="transmembrane region" description="Helical" evidence="1">
    <location>
        <begin position="9"/>
        <end position="30"/>
    </location>
</feature>
<proteinExistence type="predicted"/>
<evidence type="ECO:0000313" key="2">
    <source>
        <dbReference type="EMBL" id="AGR48733.1"/>
    </source>
</evidence>
<sequence length="69" mass="7548">MPRISDTTLAFYLALICASCALFLAVFSTYRPISPEQTQSLEMAMNIFRDLAAGSMGAFGMGKHRDSSH</sequence>
<dbReference type="Proteomes" id="UP000028567">
    <property type="component" value="Segment"/>
</dbReference>
<keyword evidence="1" id="KW-0472">Membrane</keyword>
<evidence type="ECO:0000256" key="1">
    <source>
        <dbReference type="SAM" id="Phobius"/>
    </source>
</evidence>
<organism evidence="2 3">
    <name type="scientific">Microcystis phage MaMV-DC</name>
    <dbReference type="NCBI Taxonomy" id="1357715"/>
    <lineage>
        <taxon>Viruses</taxon>
        <taxon>Duplodnaviria</taxon>
        <taxon>Heunggongvirae</taxon>
        <taxon>Uroviricota</taxon>
        <taxon>Caudoviricetes</taxon>
        <taxon>Fukuivirus</taxon>
        <taxon>Fukuivirus MVDC</taxon>
    </lineage>
</organism>
<dbReference type="RefSeq" id="YP_009217852.1">
    <property type="nucleotide sequence ID" value="NC_029002.1"/>
</dbReference>
<keyword evidence="1" id="KW-0812">Transmembrane</keyword>
<accession>A0A075BSS4</accession>
<evidence type="ECO:0000313" key="3">
    <source>
        <dbReference type="Proteomes" id="UP000028567"/>
    </source>
</evidence>